<dbReference type="AlphaFoldDB" id="A0A3A4AEH7"/>
<keyword evidence="1 2" id="KW-0238">DNA-binding</keyword>
<dbReference type="Proteomes" id="UP000265768">
    <property type="component" value="Unassembled WGS sequence"/>
</dbReference>
<evidence type="ECO:0000256" key="1">
    <source>
        <dbReference type="ARBA" id="ARBA00023125"/>
    </source>
</evidence>
<name>A0A3A4AEH7_9ACTN</name>
<feature type="DNA-binding region" description="H-T-H motif" evidence="2">
    <location>
        <begin position="48"/>
        <end position="67"/>
    </location>
</feature>
<dbReference type="InterPro" id="IPR001647">
    <property type="entry name" value="HTH_TetR"/>
</dbReference>
<dbReference type="PRINTS" id="PR00455">
    <property type="entry name" value="HTHTETR"/>
</dbReference>
<accession>A0A3A4AEH7</accession>
<dbReference type="GO" id="GO:0003700">
    <property type="term" value="F:DNA-binding transcription factor activity"/>
    <property type="evidence" value="ECO:0007669"/>
    <property type="project" value="TreeGrafter"/>
</dbReference>
<dbReference type="PANTHER" id="PTHR30055">
    <property type="entry name" value="HTH-TYPE TRANSCRIPTIONAL REGULATOR RUTR"/>
    <property type="match status" value="1"/>
</dbReference>
<dbReference type="Pfam" id="PF00440">
    <property type="entry name" value="TetR_N"/>
    <property type="match status" value="1"/>
</dbReference>
<gene>
    <name evidence="4" type="ORF">D5H75_27875</name>
</gene>
<dbReference type="InterPro" id="IPR040611">
    <property type="entry name" value="AlkX_C"/>
</dbReference>
<dbReference type="InterPro" id="IPR050109">
    <property type="entry name" value="HTH-type_TetR-like_transc_reg"/>
</dbReference>
<protein>
    <submittedName>
        <fullName evidence="4">TetR/AcrR family transcriptional regulator</fullName>
    </submittedName>
</protein>
<dbReference type="Gene3D" id="1.10.357.10">
    <property type="entry name" value="Tetracycline Repressor, domain 2"/>
    <property type="match status" value="1"/>
</dbReference>
<dbReference type="PROSITE" id="PS50977">
    <property type="entry name" value="HTH_TETR_2"/>
    <property type="match status" value="1"/>
</dbReference>
<dbReference type="RefSeq" id="WP_119929516.1">
    <property type="nucleotide sequence ID" value="NZ_QZEY01000013.1"/>
</dbReference>
<dbReference type="EMBL" id="QZEY01000013">
    <property type="protein sequence ID" value="RJL25157.1"/>
    <property type="molecule type" value="Genomic_DNA"/>
</dbReference>
<dbReference type="GO" id="GO:0000976">
    <property type="term" value="F:transcription cis-regulatory region binding"/>
    <property type="evidence" value="ECO:0007669"/>
    <property type="project" value="TreeGrafter"/>
</dbReference>
<evidence type="ECO:0000256" key="2">
    <source>
        <dbReference type="PROSITE-ProRule" id="PRU00335"/>
    </source>
</evidence>
<keyword evidence="5" id="KW-1185">Reference proteome</keyword>
<dbReference type="PANTHER" id="PTHR30055:SF153">
    <property type="entry name" value="HTH-TYPE TRANSCRIPTIONAL REPRESSOR RV3405C"/>
    <property type="match status" value="1"/>
</dbReference>
<dbReference type="OrthoDB" id="6077212at2"/>
<reference evidence="4 5" key="1">
    <citation type="submission" date="2018-09" db="EMBL/GenBank/DDBJ databases">
        <title>YIM 75507 draft genome.</title>
        <authorList>
            <person name="Tang S."/>
            <person name="Feng Y."/>
        </authorList>
    </citation>
    <scope>NUCLEOTIDE SEQUENCE [LARGE SCALE GENOMIC DNA]</scope>
    <source>
        <strain evidence="4 5">YIM 75507</strain>
    </source>
</reference>
<organism evidence="4 5">
    <name type="scientific">Bailinhaonella thermotolerans</name>
    <dbReference type="NCBI Taxonomy" id="1070861"/>
    <lineage>
        <taxon>Bacteria</taxon>
        <taxon>Bacillati</taxon>
        <taxon>Actinomycetota</taxon>
        <taxon>Actinomycetes</taxon>
        <taxon>Streptosporangiales</taxon>
        <taxon>Streptosporangiaceae</taxon>
        <taxon>Bailinhaonella</taxon>
    </lineage>
</organism>
<feature type="domain" description="HTH tetR-type" evidence="3">
    <location>
        <begin position="25"/>
        <end position="85"/>
    </location>
</feature>
<comment type="caution">
    <text evidence="4">The sequence shown here is derived from an EMBL/GenBank/DDBJ whole genome shotgun (WGS) entry which is preliminary data.</text>
</comment>
<dbReference type="InterPro" id="IPR009057">
    <property type="entry name" value="Homeodomain-like_sf"/>
</dbReference>
<dbReference type="Pfam" id="PF18556">
    <property type="entry name" value="TetR_C_35"/>
    <property type="match status" value="1"/>
</dbReference>
<evidence type="ECO:0000313" key="5">
    <source>
        <dbReference type="Proteomes" id="UP000265768"/>
    </source>
</evidence>
<evidence type="ECO:0000313" key="4">
    <source>
        <dbReference type="EMBL" id="RJL25157.1"/>
    </source>
</evidence>
<dbReference type="SUPFAM" id="SSF46689">
    <property type="entry name" value="Homeodomain-like"/>
    <property type="match status" value="1"/>
</dbReference>
<sequence length="210" mass="22982">MTAESLPPAPPPLAGLLAEAAGPCDETTERVLDAALELYLHFGLRRTTVEDVARRAGLSRVTVYRRFARKGDLTQAVILRELRRFLADFEAAITPLPTLAEQLVEGFAVTLRAARSHPLLTRMLATEPEALLPELTIHAGPFLALARDFLTDHALRADPALTRARVAPVAELFVRLALSLVLTPQTCVPLDTDEDLRAYARDHLAPLLAQ</sequence>
<evidence type="ECO:0000259" key="3">
    <source>
        <dbReference type="PROSITE" id="PS50977"/>
    </source>
</evidence>
<proteinExistence type="predicted"/>